<dbReference type="SUPFAM" id="SSF103481">
    <property type="entry name" value="Multidrug resistance efflux transporter EmrE"/>
    <property type="match status" value="2"/>
</dbReference>
<feature type="transmembrane region" description="Helical" evidence="6">
    <location>
        <begin position="155"/>
        <end position="176"/>
    </location>
</feature>
<feature type="transmembrane region" description="Helical" evidence="6">
    <location>
        <begin position="49"/>
        <end position="68"/>
    </location>
</feature>
<feature type="transmembrane region" description="Helical" evidence="6">
    <location>
        <begin position="132"/>
        <end position="149"/>
    </location>
</feature>
<comment type="similarity">
    <text evidence="2">Belongs to the drug/metabolite transporter (DMT) superfamily. 10 TMS drug/metabolite exporter (DME) (TC 2.A.7.3) family.</text>
</comment>
<protein>
    <submittedName>
        <fullName evidence="8">DMT family transporter</fullName>
    </submittedName>
</protein>
<gene>
    <name evidence="8" type="ORF">N5A92_23655</name>
</gene>
<evidence type="ECO:0000259" key="7">
    <source>
        <dbReference type="Pfam" id="PF00892"/>
    </source>
</evidence>
<dbReference type="RefSeq" id="WP_260906785.1">
    <property type="nucleotide sequence ID" value="NZ_JAOCZP010000010.1"/>
</dbReference>
<dbReference type="PROSITE" id="PS51257">
    <property type="entry name" value="PROKAR_LIPOPROTEIN"/>
    <property type="match status" value="1"/>
</dbReference>
<keyword evidence="4 6" id="KW-1133">Transmembrane helix</keyword>
<feature type="domain" description="EamA" evidence="7">
    <location>
        <begin position="158"/>
        <end position="284"/>
    </location>
</feature>
<feature type="domain" description="EamA" evidence="7">
    <location>
        <begin position="15"/>
        <end position="148"/>
    </location>
</feature>
<feature type="transmembrane region" description="Helical" evidence="6">
    <location>
        <begin position="272"/>
        <end position="290"/>
    </location>
</feature>
<comment type="subcellular location">
    <subcellularLocation>
        <location evidence="1">Membrane</location>
        <topology evidence="1">Multi-pass membrane protein</topology>
    </subcellularLocation>
</comment>
<keyword evidence="9" id="KW-1185">Reference proteome</keyword>
<proteinExistence type="inferred from homology"/>
<dbReference type="PANTHER" id="PTHR22911:SF6">
    <property type="entry name" value="SOLUTE CARRIER FAMILY 35 MEMBER G1"/>
    <property type="match status" value="1"/>
</dbReference>
<sequence>MAGTAARPIEDRPMLGIVLMLFTYFLFSCVDVSAKWLALAGLPAAQLAFMRYFCHVVISVGLIAREGISPSRFGTDRAGLVLLRSVLLMGCTVLNFIAVRYLPLTLTSTIMFSSPIIICALSGPFLGEKVGVWRWSAIIAGFGGILIAIRPFDAGFHWAVFLSLGNALAFAVYALITRKLSGKVSSDTMQLYSGLVGAVLLAPFALAAWQNPATPLDWTLMVGLGVLGWLGHEMLTRAHGYAAASALTPFSYVFIIYLGTWSYIVFGDLPDRWTVLGALIITAAGMTIWLRERWLAKSEPGRLVRHPAAETGRPA</sequence>
<evidence type="ECO:0000256" key="3">
    <source>
        <dbReference type="ARBA" id="ARBA00022692"/>
    </source>
</evidence>
<dbReference type="InterPro" id="IPR000620">
    <property type="entry name" value="EamA_dom"/>
</dbReference>
<keyword evidence="3 6" id="KW-0812">Transmembrane</keyword>
<evidence type="ECO:0000256" key="1">
    <source>
        <dbReference type="ARBA" id="ARBA00004141"/>
    </source>
</evidence>
<feature type="transmembrane region" description="Helical" evidence="6">
    <location>
        <begin position="80"/>
        <end position="98"/>
    </location>
</feature>
<organism evidence="8 9">
    <name type="scientific">Chelativorans salis</name>
    <dbReference type="NCBI Taxonomy" id="2978478"/>
    <lineage>
        <taxon>Bacteria</taxon>
        <taxon>Pseudomonadati</taxon>
        <taxon>Pseudomonadota</taxon>
        <taxon>Alphaproteobacteria</taxon>
        <taxon>Hyphomicrobiales</taxon>
        <taxon>Phyllobacteriaceae</taxon>
        <taxon>Chelativorans</taxon>
    </lineage>
</organism>
<dbReference type="Pfam" id="PF00892">
    <property type="entry name" value="EamA"/>
    <property type="match status" value="2"/>
</dbReference>
<evidence type="ECO:0000313" key="9">
    <source>
        <dbReference type="Proteomes" id="UP001320831"/>
    </source>
</evidence>
<feature type="transmembrane region" description="Helical" evidence="6">
    <location>
        <begin position="104"/>
        <end position="125"/>
    </location>
</feature>
<dbReference type="PANTHER" id="PTHR22911">
    <property type="entry name" value="ACYL-MALONYL CONDENSING ENZYME-RELATED"/>
    <property type="match status" value="1"/>
</dbReference>
<keyword evidence="5 6" id="KW-0472">Membrane</keyword>
<evidence type="ECO:0000256" key="4">
    <source>
        <dbReference type="ARBA" id="ARBA00022989"/>
    </source>
</evidence>
<dbReference type="InterPro" id="IPR037185">
    <property type="entry name" value="EmrE-like"/>
</dbReference>
<dbReference type="Proteomes" id="UP001320831">
    <property type="component" value="Unassembled WGS sequence"/>
</dbReference>
<evidence type="ECO:0000313" key="8">
    <source>
        <dbReference type="EMBL" id="MCT7378019.1"/>
    </source>
</evidence>
<feature type="transmembrane region" description="Helical" evidence="6">
    <location>
        <begin position="15"/>
        <end position="37"/>
    </location>
</feature>
<reference evidence="8 9" key="1">
    <citation type="submission" date="2022-09" db="EMBL/GenBank/DDBJ databases">
        <title>Chelativorans salina sp. nov., a novel slightly halophilic bacterium isolated from a saline lake sediment enrichment.</title>
        <authorList>
            <person name="Gao L."/>
            <person name="Fang B.-Z."/>
            <person name="Li W.-J."/>
        </authorList>
    </citation>
    <scope>NUCLEOTIDE SEQUENCE [LARGE SCALE GENOMIC DNA]</scope>
    <source>
        <strain evidence="8 9">EGI FJ00035</strain>
    </source>
</reference>
<feature type="transmembrane region" description="Helical" evidence="6">
    <location>
        <begin position="244"/>
        <end position="266"/>
    </location>
</feature>
<name>A0ABT2LXU6_9HYPH</name>
<feature type="transmembrane region" description="Helical" evidence="6">
    <location>
        <begin position="188"/>
        <end position="209"/>
    </location>
</feature>
<evidence type="ECO:0000256" key="5">
    <source>
        <dbReference type="ARBA" id="ARBA00023136"/>
    </source>
</evidence>
<dbReference type="EMBL" id="JAOCZP010000010">
    <property type="protein sequence ID" value="MCT7378019.1"/>
    <property type="molecule type" value="Genomic_DNA"/>
</dbReference>
<evidence type="ECO:0000256" key="2">
    <source>
        <dbReference type="ARBA" id="ARBA00009853"/>
    </source>
</evidence>
<comment type="caution">
    <text evidence="8">The sequence shown here is derived from an EMBL/GenBank/DDBJ whole genome shotgun (WGS) entry which is preliminary data.</text>
</comment>
<accession>A0ABT2LXU6</accession>
<evidence type="ECO:0000256" key="6">
    <source>
        <dbReference type="SAM" id="Phobius"/>
    </source>
</evidence>